<sequence length="276" mass="30246">MRTGQVSQTALKVAATMVTLAQQPRWHRKLPADLPELSERLILAAGEPLYSPTLMRITKRRWAVNFSKLAEFAQPGIFYGLGARKIFMNEKVLAALAAGATQVLVIGAGFDTLCLRLAQHHPEINFFEIDHPDTARAKRRGVEREGCPCNLQLISADLATVSLDQVLSETQQWNSQATTAAVAEGLLYYLPATAVRELFKHLHGTTGADSQVAFSHIVRFNHLRLARVALDIAGEPWLSAASVTELPRYLGPGWKVIATDAGRGRDLEGFAVVQKA</sequence>
<evidence type="ECO:0000313" key="5">
    <source>
        <dbReference type="EMBL" id="MCX2979630.1"/>
    </source>
</evidence>
<dbReference type="InterPro" id="IPR011610">
    <property type="entry name" value="SAM_mthyl_Trfase_ML2640-like"/>
</dbReference>
<dbReference type="GO" id="GO:0032259">
    <property type="term" value="P:methylation"/>
    <property type="evidence" value="ECO:0007669"/>
    <property type="project" value="UniProtKB-KW"/>
</dbReference>
<dbReference type="NCBIfam" id="TIGR00027">
    <property type="entry name" value="mthyl_TIGR00027"/>
    <property type="match status" value="1"/>
</dbReference>
<proteinExistence type="inferred from homology"/>
<dbReference type="GO" id="GO:0008168">
    <property type="term" value="F:methyltransferase activity"/>
    <property type="evidence" value="ECO:0007669"/>
    <property type="project" value="UniProtKB-KW"/>
</dbReference>
<keyword evidence="3 5" id="KW-0808">Transferase</keyword>
<dbReference type="SUPFAM" id="SSF53335">
    <property type="entry name" value="S-adenosyl-L-methionine-dependent methyltransferases"/>
    <property type="match status" value="1"/>
</dbReference>
<keyword evidence="2 4" id="KW-0489">Methyltransferase</keyword>
<dbReference type="Gene3D" id="3.40.50.150">
    <property type="entry name" value="Vaccinia Virus protein VP39"/>
    <property type="match status" value="1"/>
</dbReference>
<name>A0ABT3TBI6_9GAMM</name>
<evidence type="ECO:0000313" key="6">
    <source>
        <dbReference type="Proteomes" id="UP001143362"/>
    </source>
</evidence>
<dbReference type="Pfam" id="PF04072">
    <property type="entry name" value="LCM"/>
    <property type="match status" value="1"/>
</dbReference>
<accession>A0ABT3TBI6</accession>
<keyword evidence="4" id="KW-0949">S-adenosyl-L-methionine</keyword>
<protein>
    <recommendedName>
        <fullName evidence="4">S-adenosyl-L-methionine-dependent methyltransferase</fullName>
        <ecNumber evidence="4">2.1.1.-</ecNumber>
    </recommendedName>
</protein>
<evidence type="ECO:0000256" key="1">
    <source>
        <dbReference type="ARBA" id="ARBA00008138"/>
    </source>
</evidence>
<evidence type="ECO:0000256" key="4">
    <source>
        <dbReference type="RuleBase" id="RU362030"/>
    </source>
</evidence>
<dbReference type="EC" id="2.1.1.-" evidence="4"/>
<comment type="function">
    <text evidence="4">Exhibits S-adenosyl-L-methionine-dependent methyltransferase activity.</text>
</comment>
<dbReference type="PANTHER" id="PTHR43619">
    <property type="entry name" value="S-ADENOSYL-L-METHIONINE-DEPENDENT METHYLTRANSFERASE YKTD-RELATED"/>
    <property type="match status" value="1"/>
</dbReference>
<dbReference type="EMBL" id="SHNN01000001">
    <property type="protein sequence ID" value="MCX2979630.1"/>
    <property type="molecule type" value="Genomic_DNA"/>
</dbReference>
<dbReference type="InterPro" id="IPR029063">
    <property type="entry name" value="SAM-dependent_MTases_sf"/>
</dbReference>
<dbReference type="PANTHER" id="PTHR43619:SF2">
    <property type="entry name" value="S-ADENOSYL-L-METHIONINE-DEPENDENT METHYLTRANSFERASES SUPERFAMILY PROTEIN"/>
    <property type="match status" value="1"/>
</dbReference>
<dbReference type="InterPro" id="IPR007213">
    <property type="entry name" value="Ppm1/Ppm2/Tcmp"/>
</dbReference>
<evidence type="ECO:0000256" key="3">
    <source>
        <dbReference type="ARBA" id="ARBA00022679"/>
    </source>
</evidence>
<dbReference type="Proteomes" id="UP001143362">
    <property type="component" value="Unassembled WGS sequence"/>
</dbReference>
<dbReference type="RefSeq" id="WP_279243628.1">
    <property type="nucleotide sequence ID" value="NZ_SHNN01000001.1"/>
</dbReference>
<comment type="similarity">
    <text evidence="1 4">Belongs to the UPF0677 family.</text>
</comment>
<evidence type="ECO:0000256" key="2">
    <source>
        <dbReference type="ARBA" id="ARBA00022603"/>
    </source>
</evidence>
<gene>
    <name evidence="5" type="ORF">EYC98_02005</name>
</gene>
<comment type="caution">
    <text evidence="5">The sequence shown here is derived from an EMBL/GenBank/DDBJ whole genome shotgun (WGS) entry which is preliminary data.</text>
</comment>
<reference evidence="5" key="1">
    <citation type="submission" date="2019-02" db="EMBL/GenBank/DDBJ databases">
        <authorList>
            <person name="Li S.-H."/>
        </authorList>
    </citation>
    <scope>NUCLEOTIDE SEQUENCE</scope>
    <source>
        <strain evidence="5">IMCC14734</strain>
    </source>
</reference>
<organism evidence="5 6">
    <name type="scientific">Candidatus Litorirhabdus singularis</name>
    <dbReference type="NCBI Taxonomy" id="2518993"/>
    <lineage>
        <taxon>Bacteria</taxon>
        <taxon>Pseudomonadati</taxon>
        <taxon>Pseudomonadota</taxon>
        <taxon>Gammaproteobacteria</taxon>
        <taxon>Cellvibrionales</taxon>
        <taxon>Halieaceae</taxon>
        <taxon>Candidatus Litorirhabdus</taxon>
    </lineage>
</organism>
<keyword evidence="6" id="KW-1185">Reference proteome</keyword>